<keyword evidence="1" id="KW-0812">Transmembrane</keyword>
<evidence type="ECO:0000256" key="1">
    <source>
        <dbReference type="SAM" id="Phobius"/>
    </source>
</evidence>
<reference evidence="3" key="1">
    <citation type="journal article" date="2019" name="Int. J. Syst. Evol. Microbiol.">
        <title>The Global Catalogue of Microorganisms (GCM) 10K type strain sequencing project: providing services to taxonomists for standard genome sequencing and annotation.</title>
        <authorList>
            <consortium name="The Broad Institute Genomics Platform"/>
            <consortium name="The Broad Institute Genome Sequencing Center for Infectious Disease"/>
            <person name="Wu L."/>
            <person name="Ma J."/>
        </authorList>
    </citation>
    <scope>NUCLEOTIDE SEQUENCE [LARGE SCALE GENOMIC DNA]</scope>
    <source>
        <strain evidence="3">CCUG 52468</strain>
    </source>
</reference>
<keyword evidence="1" id="KW-1133">Transmembrane helix</keyword>
<keyword evidence="1" id="KW-0472">Membrane</keyword>
<protein>
    <recommendedName>
        <fullName evidence="4">FUSC family protein</fullName>
    </recommendedName>
</protein>
<dbReference type="EMBL" id="JBHTKY010000044">
    <property type="protein sequence ID" value="MFD1167433.1"/>
    <property type="molecule type" value="Genomic_DNA"/>
</dbReference>
<sequence length="86" mass="9749">MKPESLSQLTDQELEIKLKSLKNNKIIDATLIGLSFGIVCYALINKGLGLFSILPIIFAYIVLRNSKNNKLLENEIQKEMNSRIIK</sequence>
<name>A0ABW3RR17_9SPHI</name>
<evidence type="ECO:0000313" key="2">
    <source>
        <dbReference type="EMBL" id="MFD1167433.1"/>
    </source>
</evidence>
<evidence type="ECO:0000313" key="3">
    <source>
        <dbReference type="Proteomes" id="UP001597205"/>
    </source>
</evidence>
<keyword evidence="3" id="KW-1185">Reference proteome</keyword>
<accession>A0ABW3RR17</accession>
<proteinExistence type="predicted"/>
<gene>
    <name evidence="2" type="ORF">ACFQ2C_17680</name>
</gene>
<dbReference type="Proteomes" id="UP001597205">
    <property type="component" value="Unassembled WGS sequence"/>
</dbReference>
<feature type="transmembrane region" description="Helical" evidence="1">
    <location>
        <begin position="50"/>
        <end position="66"/>
    </location>
</feature>
<dbReference type="RefSeq" id="WP_380898769.1">
    <property type="nucleotide sequence ID" value="NZ_JBHTKY010000044.1"/>
</dbReference>
<comment type="caution">
    <text evidence="2">The sequence shown here is derived from an EMBL/GenBank/DDBJ whole genome shotgun (WGS) entry which is preliminary data.</text>
</comment>
<organism evidence="2 3">
    <name type="scientific">Sphingobacterium daejeonense</name>
    <dbReference type="NCBI Taxonomy" id="371142"/>
    <lineage>
        <taxon>Bacteria</taxon>
        <taxon>Pseudomonadati</taxon>
        <taxon>Bacteroidota</taxon>
        <taxon>Sphingobacteriia</taxon>
        <taxon>Sphingobacteriales</taxon>
        <taxon>Sphingobacteriaceae</taxon>
        <taxon>Sphingobacterium</taxon>
    </lineage>
</organism>
<evidence type="ECO:0008006" key="4">
    <source>
        <dbReference type="Google" id="ProtNLM"/>
    </source>
</evidence>